<dbReference type="InParanoid" id="G0R5G7"/>
<dbReference type="RefSeq" id="XP_004024173.1">
    <property type="nucleotide sequence ID" value="XM_004024124.1"/>
</dbReference>
<sequence>MKEQYNSEIQKLKRDLAVQFERVKDLTIEKQSLEEQYHQCRIYKKLSNKKQKKPEKKKD</sequence>
<reference evidence="2 3" key="1">
    <citation type="submission" date="2011-07" db="EMBL/GenBank/DDBJ databases">
        <authorList>
            <person name="Coyne R."/>
            <person name="Brami D."/>
            <person name="Johnson J."/>
            <person name="Hostetler J."/>
            <person name="Hannick L."/>
            <person name="Clark T."/>
            <person name="Cassidy-Hanley D."/>
            <person name="Inman J."/>
        </authorList>
    </citation>
    <scope>NUCLEOTIDE SEQUENCE [LARGE SCALE GENOMIC DNA]</scope>
    <source>
        <strain evidence="2 3">G5</strain>
    </source>
</reference>
<evidence type="ECO:0000313" key="3">
    <source>
        <dbReference type="Proteomes" id="UP000008983"/>
    </source>
</evidence>
<keyword evidence="3" id="KW-1185">Reference proteome</keyword>
<name>G0R5G7_ICHMU</name>
<keyword evidence="1" id="KW-0175">Coiled coil</keyword>
<gene>
    <name evidence="2" type="ORF">IMG5_198810</name>
</gene>
<accession>G0R5G7</accession>
<dbReference type="EMBL" id="GL984375">
    <property type="protein sequence ID" value="EGR27289.1"/>
    <property type="molecule type" value="Genomic_DNA"/>
</dbReference>
<dbReference type="Proteomes" id="UP000008983">
    <property type="component" value="Unassembled WGS sequence"/>
</dbReference>
<dbReference type="GeneID" id="14903351"/>
<dbReference type="AlphaFoldDB" id="G0R5G7"/>
<evidence type="ECO:0000256" key="1">
    <source>
        <dbReference type="SAM" id="Coils"/>
    </source>
</evidence>
<feature type="coiled-coil region" evidence="1">
    <location>
        <begin position="2"/>
        <end position="36"/>
    </location>
</feature>
<protein>
    <submittedName>
        <fullName evidence="2">Uncharacterized protein</fullName>
    </submittedName>
</protein>
<organism evidence="2 3">
    <name type="scientific">Ichthyophthirius multifiliis</name>
    <name type="common">White spot disease agent</name>
    <name type="synonym">Ich</name>
    <dbReference type="NCBI Taxonomy" id="5932"/>
    <lineage>
        <taxon>Eukaryota</taxon>
        <taxon>Sar</taxon>
        <taxon>Alveolata</taxon>
        <taxon>Ciliophora</taxon>
        <taxon>Intramacronucleata</taxon>
        <taxon>Oligohymenophorea</taxon>
        <taxon>Hymenostomatida</taxon>
        <taxon>Ophryoglenina</taxon>
        <taxon>Ichthyophthirius</taxon>
    </lineage>
</organism>
<evidence type="ECO:0000313" key="2">
    <source>
        <dbReference type="EMBL" id="EGR27289.1"/>
    </source>
</evidence>
<proteinExistence type="predicted"/>